<feature type="transmembrane region" description="Helical" evidence="10">
    <location>
        <begin position="660"/>
        <end position="679"/>
    </location>
</feature>
<feature type="transmembrane region" description="Helical" evidence="10">
    <location>
        <begin position="578"/>
        <end position="602"/>
    </location>
</feature>
<comment type="similarity">
    <text evidence="2">Belongs to the sodium:neurotransmitter symporter (SNF) (TC 2.A.22) family.</text>
</comment>
<dbReference type="STRING" id="568069.A0A1J1HT54"/>
<gene>
    <name evidence="11" type="ORF">CLUMA_CG004864</name>
</gene>
<evidence type="ECO:0000313" key="12">
    <source>
        <dbReference type="Proteomes" id="UP000183832"/>
    </source>
</evidence>
<dbReference type="EMBL" id="CVRI01000020">
    <property type="protein sequence ID" value="CRK91179.1"/>
    <property type="molecule type" value="Genomic_DNA"/>
</dbReference>
<keyword evidence="7 10" id="KW-0472">Membrane</keyword>
<feature type="transmembrane region" description="Helical" evidence="10">
    <location>
        <begin position="686"/>
        <end position="709"/>
    </location>
</feature>
<dbReference type="PANTHER" id="PTHR11616">
    <property type="entry name" value="SODIUM/CHLORIDE DEPENDENT TRANSPORTER"/>
    <property type="match status" value="1"/>
</dbReference>
<evidence type="ECO:0000256" key="1">
    <source>
        <dbReference type="ARBA" id="ARBA00004141"/>
    </source>
</evidence>
<feature type="region of interest" description="Disordered" evidence="9">
    <location>
        <begin position="1129"/>
        <end position="1148"/>
    </location>
</feature>
<evidence type="ECO:0000313" key="11">
    <source>
        <dbReference type="EMBL" id="CRK91179.1"/>
    </source>
</evidence>
<feature type="transmembrane region" description="Helical" evidence="10">
    <location>
        <begin position="738"/>
        <end position="758"/>
    </location>
</feature>
<organism evidence="11 12">
    <name type="scientific">Clunio marinus</name>
    <dbReference type="NCBI Taxonomy" id="568069"/>
    <lineage>
        <taxon>Eukaryota</taxon>
        <taxon>Metazoa</taxon>
        <taxon>Ecdysozoa</taxon>
        <taxon>Arthropoda</taxon>
        <taxon>Hexapoda</taxon>
        <taxon>Insecta</taxon>
        <taxon>Pterygota</taxon>
        <taxon>Neoptera</taxon>
        <taxon>Endopterygota</taxon>
        <taxon>Diptera</taxon>
        <taxon>Nematocera</taxon>
        <taxon>Chironomoidea</taxon>
        <taxon>Chironomidae</taxon>
        <taxon>Clunio</taxon>
    </lineage>
</organism>
<feature type="transmembrane region" description="Helical" evidence="10">
    <location>
        <begin position="895"/>
        <end position="916"/>
    </location>
</feature>
<accession>A0A1J1HT54</accession>
<evidence type="ECO:0000256" key="3">
    <source>
        <dbReference type="ARBA" id="ARBA00022448"/>
    </source>
</evidence>
<keyword evidence="4 10" id="KW-0812">Transmembrane</keyword>
<dbReference type="GO" id="GO:0015179">
    <property type="term" value="F:L-amino acid transmembrane transporter activity"/>
    <property type="evidence" value="ECO:0007669"/>
    <property type="project" value="TreeGrafter"/>
</dbReference>
<keyword evidence="6 10" id="KW-1133">Transmembrane helix</keyword>
<evidence type="ECO:0000256" key="5">
    <source>
        <dbReference type="ARBA" id="ARBA00022847"/>
    </source>
</evidence>
<dbReference type="Pfam" id="PF00209">
    <property type="entry name" value="SNF"/>
    <property type="match status" value="1"/>
</dbReference>
<evidence type="ECO:0000256" key="7">
    <source>
        <dbReference type="ARBA" id="ARBA00023136"/>
    </source>
</evidence>
<keyword evidence="3" id="KW-0813">Transport</keyword>
<protein>
    <submittedName>
        <fullName evidence="11">CLUMA_CG004864, isoform A</fullName>
    </submittedName>
</protein>
<dbReference type="OrthoDB" id="6366319at2759"/>
<dbReference type="GO" id="GO:0046872">
    <property type="term" value="F:metal ion binding"/>
    <property type="evidence" value="ECO:0007669"/>
    <property type="project" value="UniProtKB-KW"/>
</dbReference>
<dbReference type="PANTHER" id="PTHR11616:SF323">
    <property type="entry name" value="SODIUM-DEPENDENT TRANSPORTER BEDRAGGLED"/>
    <property type="match status" value="1"/>
</dbReference>
<evidence type="ECO:0000256" key="8">
    <source>
        <dbReference type="PIRSR" id="PIRSR600175-1"/>
    </source>
</evidence>
<keyword evidence="8" id="KW-0479">Metal-binding</keyword>
<feature type="transmembrane region" description="Helical" evidence="10">
    <location>
        <begin position="928"/>
        <end position="946"/>
    </location>
</feature>
<feature type="transmembrane region" description="Helical" evidence="10">
    <location>
        <begin position="1057"/>
        <end position="1078"/>
    </location>
</feature>
<keyword evidence="12" id="KW-1185">Reference proteome</keyword>
<feature type="region of interest" description="Disordered" evidence="9">
    <location>
        <begin position="355"/>
        <end position="389"/>
    </location>
</feature>
<dbReference type="PRINTS" id="PR00176">
    <property type="entry name" value="NANEUSMPORT"/>
</dbReference>
<dbReference type="GO" id="GO:0089718">
    <property type="term" value="P:amino acid import across plasma membrane"/>
    <property type="evidence" value="ECO:0007669"/>
    <property type="project" value="TreeGrafter"/>
</dbReference>
<feature type="binding site" evidence="8">
    <location>
        <position position="518"/>
    </location>
    <ligand>
        <name>Na(+)</name>
        <dbReference type="ChEBI" id="CHEBI:29101"/>
        <label>1</label>
    </ligand>
</feature>
<evidence type="ECO:0000256" key="9">
    <source>
        <dbReference type="SAM" id="MobiDB-lite"/>
    </source>
</evidence>
<evidence type="ECO:0000256" key="4">
    <source>
        <dbReference type="ARBA" id="ARBA00022692"/>
    </source>
</evidence>
<proteinExistence type="inferred from homology"/>
<keyword evidence="8" id="KW-0915">Sodium</keyword>
<feature type="region of interest" description="Disordered" evidence="9">
    <location>
        <begin position="413"/>
        <end position="468"/>
    </location>
</feature>
<feature type="compositionally biased region" description="Pro residues" evidence="9">
    <location>
        <begin position="1137"/>
        <end position="1148"/>
    </location>
</feature>
<evidence type="ECO:0000256" key="10">
    <source>
        <dbReference type="SAM" id="Phobius"/>
    </source>
</evidence>
<dbReference type="GO" id="GO:0005283">
    <property type="term" value="F:amino acid:sodium symporter activity"/>
    <property type="evidence" value="ECO:0007669"/>
    <property type="project" value="TreeGrafter"/>
</dbReference>
<dbReference type="Proteomes" id="UP000183832">
    <property type="component" value="Unassembled WGS sequence"/>
</dbReference>
<dbReference type="SUPFAM" id="SSF161070">
    <property type="entry name" value="SNF-like"/>
    <property type="match status" value="1"/>
</dbReference>
<sequence length="1265" mass="143057">MIAAKENRIAENYNHDNSNEISQDNVTFLKIAKRLHGAKTFSISTSNEKRHFDLFRSKSESQLSLLSLNLEKSIKMGQEIRKSKSCEEMNKDSPVYCSLVKRIDERVDEESFNYSDEDYKLLENSENSSDYGDDLTIIKANNINHYDQDNEVTESRIDETNMQSDEQSSIRNTFDVQCKPFESFFKENNVAADRTCSTFPRKRFRNECFVKNEARRCSLSCKAVENQSRALKSYNKSVNSSELNAPNTSEQNHKEIVESPLNRDDFSSFRRSTLPKTRSRFDEKNSHSRHSLRRTINFTNVTNPGEQHRIVMNCNAIYMPDTESTSEVDVLTSKTKRPRSQFSWLRKSMRKLNPFQLQPSTNSDLEVTPVASGNSNESTSSGRNFHDLNKIPSNVIDDDDDALNDRFIAHHHQQVERRTTSEQLQRPMNPQINVHRSRLFLPSEPSSIATSRNSSPVSVSSSTGSSSVADPITEAEVCSRSLTSREQENESADNLKEIWPHSLSRPISCTLCTLGLFNMSRFAIFSVHFGANFLVQFLILSFIFGIPLLWLQMVLGLKIKGGIVTMYRITPICKGIGIALMISHWIMSLYSSVSISWLMIYFRDSFISSDSQYLWQERFKNYRSYQNNSALKLSENIADYFNGVVLQRLSDASTNQDGKMRFQLAFNVSIVWFLVFILLCRGIRSLGVLVIGIATLGFLGLSAVCIKFLTLLSLESIQDIFPETDWQDFFANSNSWSVAAQEAFLTWGLLGVSVYTIYCKSSKNQRPNPTVLRREAVLIVFLTFFGLFLGAVLGSTCIIILKLNGFNYFPASFENPKNDIFLWPTHQSVSPNFHHSIASKWVVRSSNIVGESFERPVFVNQHGLLLYKESGYKTIRLVTEMLPATLAISSKIEPIWGVIAFGTLILFGVAQLGIMWKPISGTLGNSPPALLLSCITGLFLSFPLTTDKGIVIIHFLDFIFGGAWWLLILWASFIITLFLVRGRPFTSDVLVKELQLSGTLSAFLAFSWSVLLPLALILLSIMEFKKSHSNELFHQRSNLSINYLMNWPYWVKQLGGFLQLSFLILVPCVAIVQIYVYLTKGPPDILDRIELLFRPPLNSPESSSLHTPVRRLANQDLSQFQNTAIALSNTNTLEPTQDPPPKYSPPPSYSKVVGLRVAKALRNSIRRSVRVFRISGEPRTDSIESCRQNIASISSQVPESRDTVRQSFRNSSQSVTRNLSKLIGWTSNSTNNGTQSVENLVLSDLSLNVENSNENNPNNSLGNLI</sequence>
<feature type="transmembrane region" description="Helical" evidence="10">
    <location>
        <begin position="1000"/>
        <end position="1022"/>
    </location>
</feature>
<feature type="transmembrane region" description="Helical" evidence="10">
    <location>
        <begin position="533"/>
        <end position="557"/>
    </location>
</feature>
<feature type="compositionally biased region" description="Polar residues" evidence="9">
    <location>
        <begin position="355"/>
        <end position="383"/>
    </location>
</feature>
<reference evidence="11 12" key="1">
    <citation type="submission" date="2015-04" db="EMBL/GenBank/DDBJ databases">
        <authorList>
            <person name="Syromyatnikov M.Y."/>
            <person name="Popov V.N."/>
        </authorList>
    </citation>
    <scope>NUCLEOTIDE SEQUENCE [LARGE SCALE GENOMIC DNA]</scope>
</reference>
<feature type="transmembrane region" description="Helical" evidence="10">
    <location>
        <begin position="958"/>
        <end position="980"/>
    </location>
</feature>
<dbReference type="AlphaFoldDB" id="A0A1J1HT54"/>
<dbReference type="InterPro" id="IPR037272">
    <property type="entry name" value="SNS_sf"/>
</dbReference>
<feature type="transmembrane region" description="Helical" evidence="10">
    <location>
        <begin position="778"/>
        <end position="801"/>
    </location>
</feature>
<feature type="compositionally biased region" description="Polar residues" evidence="9">
    <location>
        <begin position="421"/>
        <end position="434"/>
    </location>
</feature>
<dbReference type="PROSITE" id="PS50267">
    <property type="entry name" value="NA_NEUROTRAN_SYMP_3"/>
    <property type="match status" value="1"/>
</dbReference>
<dbReference type="InterPro" id="IPR000175">
    <property type="entry name" value="Na/ntran_symport"/>
</dbReference>
<keyword evidence="5" id="KW-0769">Symport</keyword>
<comment type="subcellular location">
    <subcellularLocation>
        <location evidence="1">Membrane</location>
        <topology evidence="1">Multi-pass membrane protein</topology>
    </subcellularLocation>
</comment>
<evidence type="ECO:0000256" key="2">
    <source>
        <dbReference type="ARBA" id="ARBA00006459"/>
    </source>
</evidence>
<evidence type="ECO:0000256" key="6">
    <source>
        <dbReference type="ARBA" id="ARBA00022989"/>
    </source>
</evidence>
<feature type="compositionally biased region" description="Low complexity" evidence="9">
    <location>
        <begin position="451"/>
        <end position="468"/>
    </location>
</feature>
<name>A0A1J1HT54_9DIPT</name>
<dbReference type="GO" id="GO:0005886">
    <property type="term" value="C:plasma membrane"/>
    <property type="evidence" value="ECO:0007669"/>
    <property type="project" value="TreeGrafter"/>
</dbReference>